<protein>
    <submittedName>
        <fullName evidence="2">Uncharacterized protein</fullName>
    </submittedName>
</protein>
<gene>
    <name evidence="2" type="ORF">PCA10_07470</name>
</gene>
<dbReference type="EMBL" id="AP013068">
    <property type="protein sequence ID" value="BAN46479.1"/>
    <property type="molecule type" value="Genomic_DNA"/>
</dbReference>
<evidence type="ECO:0000256" key="1">
    <source>
        <dbReference type="SAM" id="MobiDB-lite"/>
    </source>
</evidence>
<name>S6BBL4_METRE</name>
<keyword evidence="3" id="KW-1185">Reference proteome</keyword>
<sequence length="56" mass="6371">MHTYIDPNLPRKTGKRRSRRPPPFKTSGELLLHHVEEANDAARVPKSDELPQGPKT</sequence>
<organism evidence="2 3">
    <name type="scientific">Metapseudomonas resinovorans NBRC 106553</name>
    <dbReference type="NCBI Taxonomy" id="1245471"/>
    <lineage>
        <taxon>Bacteria</taxon>
        <taxon>Pseudomonadati</taxon>
        <taxon>Pseudomonadota</taxon>
        <taxon>Gammaproteobacteria</taxon>
        <taxon>Pseudomonadales</taxon>
        <taxon>Pseudomonadaceae</taxon>
        <taxon>Metapseudomonas</taxon>
    </lineage>
</organism>
<proteinExistence type="predicted"/>
<evidence type="ECO:0000313" key="2">
    <source>
        <dbReference type="EMBL" id="BAN46479.1"/>
    </source>
</evidence>
<dbReference type="RefSeq" id="WP_016490681.1">
    <property type="nucleotide sequence ID" value="NC_021499.1"/>
</dbReference>
<accession>S6BBL4</accession>
<dbReference type="KEGG" id="pre:PCA10_07470"/>
<dbReference type="Proteomes" id="UP000015503">
    <property type="component" value="Chromosome"/>
</dbReference>
<reference evidence="2 3" key="1">
    <citation type="journal article" date="2013" name="Genome Announc.">
        <title>Complete Genome Sequence of the Carbazole Degrader Pseudomonas resinovorans Strain CA10 (NBRC 106553).</title>
        <authorList>
            <person name="Shintani M."/>
            <person name="Hosoyama A."/>
            <person name="Ohji S."/>
            <person name="Tsuchikane K."/>
            <person name="Takarada H."/>
            <person name="Yamazoe A."/>
            <person name="Fujita N."/>
            <person name="Nojiri H."/>
        </authorList>
    </citation>
    <scope>NUCLEOTIDE SEQUENCE [LARGE SCALE GENOMIC DNA]</scope>
    <source>
        <strain evidence="2 3">NBRC 106553</strain>
    </source>
</reference>
<dbReference type="HOGENOM" id="CLU_3010932_0_0_6"/>
<feature type="compositionally biased region" description="Basic residues" evidence="1">
    <location>
        <begin position="12"/>
        <end position="22"/>
    </location>
</feature>
<feature type="region of interest" description="Disordered" evidence="1">
    <location>
        <begin position="1"/>
        <end position="56"/>
    </location>
</feature>
<evidence type="ECO:0000313" key="3">
    <source>
        <dbReference type="Proteomes" id="UP000015503"/>
    </source>
</evidence>
<dbReference type="AlphaFoldDB" id="S6BBL4"/>
<dbReference type="OrthoDB" id="7023792at2"/>